<feature type="region of interest" description="Disordered" evidence="1">
    <location>
        <begin position="1326"/>
        <end position="1362"/>
    </location>
</feature>
<feature type="region of interest" description="Disordered" evidence="1">
    <location>
        <begin position="1383"/>
        <end position="1425"/>
    </location>
</feature>
<evidence type="ECO:0000313" key="2">
    <source>
        <dbReference type="EMBL" id="GBF88722.1"/>
    </source>
</evidence>
<dbReference type="EMBL" id="BDRX01000006">
    <property type="protein sequence ID" value="GBF88722.1"/>
    <property type="molecule type" value="Genomic_DNA"/>
</dbReference>
<evidence type="ECO:0000256" key="1">
    <source>
        <dbReference type="SAM" id="MobiDB-lite"/>
    </source>
</evidence>
<feature type="compositionally biased region" description="Low complexity" evidence="1">
    <location>
        <begin position="1049"/>
        <end position="1061"/>
    </location>
</feature>
<dbReference type="InParanoid" id="A0A2V0NQ63"/>
<feature type="region of interest" description="Disordered" evidence="1">
    <location>
        <begin position="1034"/>
        <end position="1061"/>
    </location>
</feature>
<protein>
    <submittedName>
        <fullName evidence="2">Uncharacterized protein</fullName>
    </submittedName>
</protein>
<comment type="caution">
    <text evidence="2">The sequence shown here is derived from an EMBL/GenBank/DDBJ whole genome shotgun (WGS) entry which is preliminary data.</text>
</comment>
<feature type="compositionally biased region" description="Gly residues" evidence="1">
    <location>
        <begin position="1349"/>
        <end position="1358"/>
    </location>
</feature>
<evidence type="ECO:0000313" key="3">
    <source>
        <dbReference type="Proteomes" id="UP000247498"/>
    </source>
</evidence>
<feature type="region of interest" description="Disordered" evidence="1">
    <location>
        <begin position="344"/>
        <end position="366"/>
    </location>
</feature>
<organism evidence="2 3">
    <name type="scientific">Raphidocelis subcapitata</name>
    <dbReference type="NCBI Taxonomy" id="307507"/>
    <lineage>
        <taxon>Eukaryota</taxon>
        <taxon>Viridiplantae</taxon>
        <taxon>Chlorophyta</taxon>
        <taxon>core chlorophytes</taxon>
        <taxon>Chlorophyceae</taxon>
        <taxon>CS clade</taxon>
        <taxon>Sphaeropleales</taxon>
        <taxon>Selenastraceae</taxon>
        <taxon>Raphidocelis</taxon>
    </lineage>
</organism>
<feature type="compositionally biased region" description="Basic residues" evidence="1">
    <location>
        <begin position="1416"/>
        <end position="1425"/>
    </location>
</feature>
<feature type="compositionally biased region" description="Pro residues" evidence="1">
    <location>
        <begin position="1401"/>
        <end position="1410"/>
    </location>
</feature>
<sequence>MGAYQVEDLAAAAQAVGSGPLAGGGGGVDPLGDAAAVRTAARELRTWARAEGRGDPPDSMRALLATLECSSALPGAGSAHEVAPLLAATLAEAAARAAASAARAAAAMAGAVTAAAAPGAELAPAALAAADLAALRTGVFWGSTLLQRLARWQGAAGAAGPPARGAAAQAARAAQLRWLPTAAAALAQLGDAAGRAGVCAAGGLPPLLARPSEQLAADKLLMEAALPLLGVAVQTRSTACDGALAGALAQHLAFVVQEVCVGRAAPGAPFSEVAALLLSPDGGGDGAHALLVRACAALLLAPAEGASLLEGSQLHMPEATGLKAVSLIAEVAVEKLQQAAAGCGGVDRSSSRVSSKGGRPDAAAAASRDEAASTAVVRVLVAIAEATPRIGLAPMLLRVLHAPLLGHPKAAMRKALADLAAAAMASAAAVGKRAAEPEALTLLACMAENDRDAVVRAKALGLLAAAARTVAAAHAAAQAAPGSDTIGAAAAESVHAGLLSRLLDSSKSVRRAAVDALAGLVDAGAAAGDAGRAWAAGLLRAAIGPLMALIDAPPASAAHDPEARDGVTSLLRRLPGLVGFESALSLLLACESEAGCCLLLDALLSTGGQSQAAAADGPATAAAAAPFDAWARALQEVSPTAVQQLAGLCARHAAAAAGAASAAARGLEGMRRRAFGALAAELGAMLALQEAAPAAPLLVPLAAARRMAAAARVAHVMGGVKGAGGDAGGEAGILADVLGVLLPMCGHATSAEEEAAAAALAASSDGAAPEPGSPAADAVRWTLEACSRCSIDGGALPSPVARALRPSLLAQLPALVARGPLRCVDLALGLLCSCCGAQPLQRLLGNLEARALTAAPGPAADAAEAAFCAQLAASRRAEGCADGGGGGASAAAAAAAAGGEGAGSYLEADAQQRADTAAAARFVESLLAEDAAPASRVPLLAALVGGADAPDFVQVLSLAALEQLLLLSDALAEAHAPAAVLAPLADAAAPPALRRRAVRAAGAIAAKWPRHAPAMLAALEALLLSELAPRRAAAAAGPQHGPASDPAEGAPAASADGGRRPGAAAPSLAEAAAAAYYEAVLADSLVLSSSAYAAVSACLLAGGASAAPYPAAASATRGSSRDGTGAAVARTAERLVRCLLAAAPPHIQRRIVLGLLAHAPGGEAPQLARGALAKLLPEQLRGGDELALGLVQAVAGARGDGAAAVGASCEASTAGVAEGSAGAEAGAGADGAAAEACAVLLEVGCGAAGARPLAALLAHLQARPEAVALLSPAAVTSLRAWAARAKPAASRAAGAAPAAAGAGGGAPQELQARLLQLLAFEGGGGGGAGRRRGAAAQAAAAGSKRKQPGGSGQLGGRQSGLEAAGEERLDDYERALQLHLGRTGGGAGVLQTPAALGASPQAPPPPPPPAEEASRRTRAARGSKR</sequence>
<dbReference type="SUPFAM" id="SSF48371">
    <property type="entry name" value="ARM repeat"/>
    <property type="match status" value="1"/>
</dbReference>
<reference evidence="2 3" key="1">
    <citation type="journal article" date="2018" name="Sci. Rep.">
        <title>Raphidocelis subcapitata (=Pseudokirchneriella subcapitata) provides an insight into genome evolution and environmental adaptations in the Sphaeropleales.</title>
        <authorList>
            <person name="Suzuki S."/>
            <person name="Yamaguchi H."/>
            <person name="Nakajima N."/>
            <person name="Kawachi M."/>
        </authorList>
    </citation>
    <scope>NUCLEOTIDE SEQUENCE [LARGE SCALE GENOMIC DNA]</scope>
    <source>
        <strain evidence="2 3">NIES-35</strain>
    </source>
</reference>
<gene>
    <name evidence="2" type="ORF">Rsub_01621</name>
</gene>
<dbReference type="Proteomes" id="UP000247498">
    <property type="component" value="Unassembled WGS sequence"/>
</dbReference>
<feature type="compositionally biased region" description="Low complexity" evidence="1">
    <location>
        <begin position="346"/>
        <end position="366"/>
    </location>
</feature>
<dbReference type="InterPro" id="IPR016024">
    <property type="entry name" value="ARM-type_fold"/>
</dbReference>
<proteinExistence type="predicted"/>
<accession>A0A2V0NQ63</accession>
<keyword evidence="3" id="KW-1185">Reference proteome</keyword>
<name>A0A2V0NQ63_9CHLO</name>